<name>A0A1C3HG86_SERMA</name>
<gene>
    <name evidence="3" type="ORF">PWN146_02719</name>
</gene>
<organism evidence="3">
    <name type="scientific">Serratia marcescens</name>
    <dbReference type="NCBI Taxonomy" id="615"/>
    <lineage>
        <taxon>Bacteria</taxon>
        <taxon>Pseudomonadati</taxon>
        <taxon>Pseudomonadota</taxon>
        <taxon>Gammaproteobacteria</taxon>
        <taxon>Enterobacterales</taxon>
        <taxon>Yersiniaceae</taxon>
        <taxon>Serratia</taxon>
    </lineage>
</organism>
<evidence type="ECO:0000313" key="3">
    <source>
        <dbReference type="EMBL" id="SAY44022.1"/>
    </source>
</evidence>
<dbReference type="AlphaFoldDB" id="A0A1C3HG86"/>
<sequence>MIQVEYRIREQDRPQFLRTLLMLERARRRDGAYAWGITEHTGDPECIMEWFLVESWAEHLRQHQRVSHADADLQQEALRFHIGPEKPVVHHFLSLDRHQVKH</sequence>
<keyword evidence="1" id="KW-0813">Transport</keyword>
<dbReference type="Pfam" id="PF05977">
    <property type="entry name" value="MFS_3"/>
    <property type="match status" value="1"/>
</dbReference>
<keyword evidence="2" id="KW-1003">Cell membrane</keyword>
<accession>A0A1C3HG86</accession>
<evidence type="ECO:0000256" key="1">
    <source>
        <dbReference type="ARBA" id="ARBA00022448"/>
    </source>
</evidence>
<dbReference type="EMBL" id="LT575490">
    <property type="protein sequence ID" value="SAY44022.1"/>
    <property type="molecule type" value="Genomic_DNA"/>
</dbReference>
<evidence type="ECO:0008006" key="4">
    <source>
        <dbReference type="Google" id="ProtNLM"/>
    </source>
</evidence>
<proteinExistence type="predicted"/>
<keyword evidence="2" id="KW-0472">Membrane</keyword>
<protein>
    <recommendedName>
        <fullName evidence="4">Antibiotic biosynthesis monooxygenase</fullName>
    </recommendedName>
</protein>
<evidence type="ECO:0000256" key="2">
    <source>
        <dbReference type="ARBA" id="ARBA00022475"/>
    </source>
</evidence>
<dbReference type="InterPro" id="IPR010290">
    <property type="entry name" value="TM_effector"/>
</dbReference>
<reference evidence="3" key="1">
    <citation type="submission" date="2016-05" db="EMBL/GenBank/DDBJ databases">
        <authorList>
            <person name="Cock P.J.A."/>
            <person name="Cock P.J.A."/>
        </authorList>
    </citation>
    <scope>NUCLEOTIDE SEQUENCE</scope>
    <source>
        <strain evidence="3">PWN146_assembly</strain>
    </source>
</reference>